<dbReference type="Proteomes" id="UP001256711">
    <property type="component" value="Unassembled WGS sequence"/>
</dbReference>
<dbReference type="InterPro" id="IPR013830">
    <property type="entry name" value="SGNH_hydro"/>
</dbReference>
<dbReference type="AlphaFoldDB" id="A0AAW8TT68"/>
<keyword evidence="2" id="KW-0378">Hydrolase</keyword>
<evidence type="ECO:0000256" key="1">
    <source>
        <dbReference type="ARBA" id="ARBA00008668"/>
    </source>
</evidence>
<dbReference type="EMBL" id="JARQBJ010000001">
    <property type="protein sequence ID" value="MDT2809330.1"/>
    <property type="molecule type" value="Genomic_DNA"/>
</dbReference>
<accession>A0AAW8TT68</accession>
<gene>
    <name evidence="4" type="ORF">P7H43_02320</name>
</gene>
<dbReference type="PANTHER" id="PTHR43695">
    <property type="entry name" value="PUTATIVE (AFU_ORTHOLOGUE AFUA_2G17250)-RELATED"/>
    <property type="match status" value="1"/>
</dbReference>
<dbReference type="RefSeq" id="WP_311834968.1">
    <property type="nucleotide sequence ID" value="NZ_JARQBJ010000001.1"/>
</dbReference>
<dbReference type="Gene3D" id="3.40.50.1110">
    <property type="entry name" value="SGNH hydrolase"/>
    <property type="match status" value="1"/>
</dbReference>
<proteinExistence type="inferred from homology"/>
<evidence type="ECO:0000313" key="4">
    <source>
        <dbReference type="EMBL" id="MDT2809330.1"/>
    </source>
</evidence>
<dbReference type="CDD" id="cd01821">
    <property type="entry name" value="Rhamnogalacturan_acetylesterase_like"/>
    <property type="match status" value="1"/>
</dbReference>
<dbReference type="Pfam" id="PF13472">
    <property type="entry name" value="Lipase_GDSL_2"/>
    <property type="match status" value="1"/>
</dbReference>
<evidence type="ECO:0000259" key="3">
    <source>
        <dbReference type="Pfam" id="PF13472"/>
    </source>
</evidence>
<protein>
    <submittedName>
        <fullName evidence="4">Rhamnogalacturonan acetylesterase</fullName>
    </submittedName>
</protein>
<dbReference type="SUPFAM" id="SSF52266">
    <property type="entry name" value="SGNH hydrolase"/>
    <property type="match status" value="1"/>
</dbReference>
<comment type="similarity">
    <text evidence="1">Belongs to the 'GDSL' lipolytic enzyme family.</text>
</comment>
<evidence type="ECO:0000313" key="5">
    <source>
        <dbReference type="Proteomes" id="UP001256711"/>
    </source>
</evidence>
<organism evidence="4 5">
    <name type="scientific">Enterococcus asini</name>
    <dbReference type="NCBI Taxonomy" id="57732"/>
    <lineage>
        <taxon>Bacteria</taxon>
        <taxon>Bacillati</taxon>
        <taxon>Bacillota</taxon>
        <taxon>Bacilli</taxon>
        <taxon>Lactobacillales</taxon>
        <taxon>Enterococcaceae</taxon>
        <taxon>Enterococcus</taxon>
    </lineage>
</organism>
<sequence length="221" mass="24677">MTTIFIAGDSTAAKKETDKRPEAGWGEYLETYLAPGYHVNNHAMNGRSTKSFIEEGRLEALDKALKPGDFLFIQFGHNDQKVTEDRGTQPDGEYQSYLAQYVDVAKKHDAQAVLLTSLTRRDFHEGQLNQDTLGAYPQAMSEFAKEQQLPLLDMYQITQDLYQNLGYEETKALHLQLSPGEHPNYPEGVTDNTHFNEAGAKQIAQLVAKAIQDAGLLPTTV</sequence>
<feature type="domain" description="SGNH hydrolase-type esterase" evidence="3">
    <location>
        <begin position="8"/>
        <end position="201"/>
    </location>
</feature>
<dbReference type="InterPro" id="IPR037459">
    <property type="entry name" value="RhgT-like"/>
</dbReference>
<evidence type="ECO:0000256" key="2">
    <source>
        <dbReference type="ARBA" id="ARBA00022801"/>
    </source>
</evidence>
<comment type="caution">
    <text evidence="4">The sequence shown here is derived from an EMBL/GenBank/DDBJ whole genome shotgun (WGS) entry which is preliminary data.</text>
</comment>
<dbReference type="PANTHER" id="PTHR43695:SF1">
    <property type="entry name" value="RHAMNOGALACTURONAN ACETYLESTERASE"/>
    <property type="match status" value="1"/>
</dbReference>
<dbReference type="GO" id="GO:0016787">
    <property type="term" value="F:hydrolase activity"/>
    <property type="evidence" value="ECO:0007669"/>
    <property type="project" value="UniProtKB-KW"/>
</dbReference>
<name>A0AAW8TT68_9ENTE</name>
<reference evidence="4" key="1">
    <citation type="submission" date="2023-03" db="EMBL/GenBank/DDBJ databases">
        <authorList>
            <person name="Shen W."/>
            <person name="Cai J."/>
        </authorList>
    </citation>
    <scope>NUCLEOTIDE SEQUENCE</scope>
    <source>
        <strain evidence="4">B226-2</strain>
    </source>
</reference>
<dbReference type="InterPro" id="IPR036514">
    <property type="entry name" value="SGNH_hydro_sf"/>
</dbReference>